<comment type="caution">
    <text evidence="2">The sequence shown here is derived from an EMBL/GenBank/DDBJ whole genome shotgun (WGS) entry which is preliminary data.</text>
</comment>
<sequence length="364" mass="40670">MVMANREMVVDGIKISDNDDMYVIAEIGQNHEGDVQKCKDLFDAAKAAGAHSVKLQKRDNRSLYTKEYYNQPYNSENAYAATYGAHREMLEFDRDEWIELRDHAKKIGITLFSTAWDYKSADFLEDLDMPAYKIASGDLKTLPQIKYIAKFGKPMFISTGGASIEDVQRVYDEIMPINPNICIMQCTSGYPPTFEELNIRVIETYREKFPEIPIGFSSHDSGIAMAMLGYMCGARVLEKHFTLNRAWKGTDQAFSLEPNGLRRLVRDLQRARAALGDGVKRTYDSEHAPLIKMGKKLCATSDLPAGHTITEADIALKSPGDGIAPYFQDVFVGKTLTKAVADDQPFTFEDIGLTEAAANEALKA</sequence>
<evidence type="ECO:0000313" key="3">
    <source>
        <dbReference type="Proteomes" id="UP000265431"/>
    </source>
</evidence>
<dbReference type="Pfam" id="PF08666">
    <property type="entry name" value="SAF"/>
    <property type="match status" value="1"/>
</dbReference>
<dbReference type="GO" id="GO:0016051">
    <property type="term" value="P:carbohydrate biosynthetic process"/>
    <property type="evidence" value="ECO:0007669"/>
    <property type="project" value="InterPro"/>
</dbReference>
<evidence type="ECO:0000259" key="1">
    <source>
        <dbReference type="PROSITE" id="PS50844"/>
    </source>
</evidence>
<dbReference type="SUPFAM" id="SSF51269">
    <property type="entry name" value="AFP III-like domain"/>
    <property type="match status" value="1"/>
</dbReference>
<dbReference type="PANTHER" id="PTHR42966:SF1">
    <property type="entry name" value="SIALIC ACID SYNTHASE"/>
    <property type="match status" value="1"/>
</dbReference>
<dbReference type="Gene3D" id="3.20.20.70">
    <property type="entry name" value="Aldolase class I"/>
    <property type="match status" value="1"/>
</dbReference>
<dbReference type="InterPro" id="IPR051690">
    <property type="entry name" value="PseI-like"/>
</dbReference>
<dbReference type="InterPro" id="IPR006190">
    <property type="entry name" value="SAF_AFP_Neu5Ac"/>
</dbReference>
<dbReference type="SMART" id="SM00858">
    <property type="entry name" value="SAF"/>
    <property type="match status" value="1"/>
</dbReference>
<gene>
    <name evidence="2" type="ORF">D1224_05745</name>
</gene>
<dbReference type="AlphaFoldDB" id="A0A399QY97"/>
<keyword evidence="3" id="KW-1185">Reference proteome</keyword>
<dbReference type="PANTHER" id="PTHR42966">
    <property type="entry name" value="N-ACETYLNEURAMINATE SYNTHASE"/>
    <property type="match status" value="1"/>
</dbReference>
<dbReference type="SUPFAM" id="SSF51569">
    <property type="entry name" value="Aldolase"/>
    <property type="match status" value="1"/>
</dbReference>
<feature type="domain" description="AFP-like" evidence="1">
    <location>
        <begin position="296"/>
        <end position="354"/>
    </location>
</feature>
<name>A0A399QY97_9PROT</name>
<dbReference type="OrthoDB" id="9781701at2"/>
<dbReference type="EMBL" id="QWGB01000005">
    <property type="protein sequence ID" value="RIJ23763.1"/>
    <property type="molecule type" value="Genomic_DNA"/>
</dbReference>
<dbReference type="Gene3D" id="3.90.1210.10">
    <property type="entry name" value="Antifreeze-like/N-acetylneuraminic acid synthase C-terminal domain"/>
    <property type="match status" value="1"/>
</dbReference>
<protein>
    <submittedName>
        <fullName evidence="2">N-acetylneuraminate synthase</fullName>
    </submittedName>
</protein>
<dbReference type="PROSITE" id="PS50844">
    <property type="entry name" value="AFP_LIKE"/>
    <property type="match status" value="1"/>
</dbReference>
<reference evidence="2 3" key="1">
    <citation type="submission" date="2018-08" db="EMBL/GenBank/DDBJ databases">
        <title>Henriciella mobilis sp. nov., isolated from seawater.</title>
        <authorList>
            <person name="Cheng H."/>
            <person name="Wu Y.-H."/>
            <person name="Xu X.-W."/>
            <person name="Guo L.-L."/>
        </authorList>
    </citation>
    <scope>NUCLEOTIDE SEQUENCE [LARGE SCALE GENOMIC DNA]</scope>
    <source>
        <strain evidence="2 3">CCUG66934</strain>
    </source>
</reference>
<evidence type="ECO:0000313" key="2">
    <source>
        <dbReference type="EMBL" id="RIJ23763.1"/>
    </source>
</evidence>
<dbReference type="InterPro" id="IPR013974">
    <property type="entry name" value="SAF"/>
</dbReference>
<proteinExistence type="predicted"/>
<dbReference type="InterPro" id="IPR036732">
    <property type="entry name" value="AFP_Neu5c_C_sf"/>
</dbReference>
<dbReference type="InterPro" id="IPR013132">
    <property type="entry name" value="PseI/NeuA/B-like_N"/>
</dbReference>
<dbReference type="CDD" id="cd11615">
    <property type="entry name" value="SAF_NeuB_like"/>
    <property type="match status" value="1"/>
</dbReference>
<dbReference type="InterPro" id="IPR013785">
    <property type="entry name" value="Aldolase_TIM"/>
</dbReference>
<dbReference type="Proteomes" id="UP000265431">
    <property type="component" value="Unassembled WGS sequence"/>
</dbReference>
<dbReference type="GO" id="GO:0047444">
    <property type="term" value="F:N-acylneuraminate-9-phosphate synthase activity"/>
    <property type="evidence" value="ECO:0007669"/>
    <property type="project" value="TreeGrafter"/>
</dbReference>
<dbReference type="InterPro" id="IPR057736">
    <property type="entry name" value="SAF_PseI/NeuA/NeuB"/>
</dbReference>
<organism evidence="2 3">
    <name type="scientific">Henriciella barbarensis</name>
    <dbReference type="NCBI Taxonomy" id="86342"/>
    <lineage>
        <taxon>Bacteria</taxon>
        <taxon>Pseudomonadati</taxon>
        <taxon>Pseudomonadota</taxon>
        <taxon>Alphaproteobacteria</taxon>
        <taxon>Hyphomonadales</taxon>
        <taxon>Hyphomonadaceae</taxon>
        <taxon>Henriciella</taxon>
    </lineage>
</organism>
<dbReference type="Pfam" id="PF03102">
    <property type="entry name" value="NeuB"/>
    <property type="match status" value="1"/>
</dbReference>
<accession>A0A399QY97</accession>